<keyword evidence="3" id="KW-1185">Reference proteome</keyword>
<evidence type="ECO:0000259" key="1">
    <source>
        <dbReference type="PROSITE" id="PS50181"/>
    </source>
</evidence>
<sequence>MSAGRCLSDLPDDLLRHILFFAPTKEAAATAVLSRRWRSLWRTCGAVNMDSRSYGRRLDASARDAFFRDAEAALAAATAPVRRLTIYVELEDEDKREMATYWSRTKRAAQVLHDMIGAVLSNPTARQVEELRVGALLFGRASANVFTGLGLGALSYGAHHPSEALRVLHLTNCSSFTPPPPGTSSFPQLKEMRLRWCGVPCAELQGMIDAAPLLATLRLEFVDLSSADEITLHDPPRARCYMLRCPAATALVLENCACPWVPDGIELDTPRLRYLRFKGPVSLERVSLKPHAQSLDRVDLHFDDHGPVRSHFVEPVCSSKVRMPFWQFLRGFSKAKVLKLKLDYPIDHIAIADKELGALRGDTLFSNLERLEIEGTYDADSKEDTGIAIANLLNCFPVLRDLRLKLSKTRPRQSASDLLHFASTKAQSDFYESVDNFKRRRILLFDDEDGDDSSYEVSDIPALSEHSFNCLHRHLRRVSLQFRMEEPNCFVAQLAKFFTKNAVLLEEMYIDDGEHRISEHLSRKAAQATVLSRRWRHIFGFVHTISLDRYWKKPRVGVLWPSVPRAGVPATLGDMISAALLGRHRGGVPLRKLHIALRHFHGVTPAMVDQWLSCAMELAGGEYFHLDLRLGGSLETLLLTGVVGPGAGAQVQRLVTACPRLADLTLEACAKLTTLSVIDKRLRRLALRFCQPSPQTRRSSRLIRDFLHLFACAKHLHFKSAQLGFGVGHDVFSYAPAFPTFASLRRLELTGLSPRDGADVVTAVTKIQEQTPSLETLTLFFLPELRKKGATVDLDKLRYDRHVALAVPDGVAIPCVTQRVREINLVHYRAAVSQRTLAKFLLRNAPALEELCYSLRR</sequence>
<dbReference type="SUPFAM" id="SSF81383">
    <property type="entry name" value="F-box domain"/>
    <property type="match status" value="1"/>
</dbReference>
<gene>
    <name evidence="2" type="ORF">HU200_012192</name>
</gene>
<dbReference type="PANTHER" id="PTHR32141:SF26">
    <property type="entry name" value="OS08G0328600 PROTEIN"/>
    <property type="match status" value="1"/>
</dbReference>
<dbReference type="PANTHER" id="PTHR32141">
    <property type="match status" value="1"/>
</dbReference>
<dbReference type="InterPro" id="IPR055302">
    <property type="entry name" value="F-box_dom-containing"/>
</dbReference>
<dbReference type="InterPro" id="IPR001810">
    <property type="entry name" value="F-box_dom"/>
</dbReference>
<dbReference type="InterPro" id="IPR032675">
    <property type="entry name" value="LRR_dom_sf"/>
</dbReference>
<organism evidence="2 3">
    <name type="scientific">Digitaria exilis</name>
    <dbReference type="NCBI Taxonomy" id="1010633"/>
    <lineage>
        <taxon>Eukaryota</taxon>
        <taxon>Viridiplantae</taxon>
        <taxon>Streptophyta</taxon>
        <taxon>Embryophyta</taxon>
        <taxon>Tracheophyta</taxon>
        <taxon>Spermatophyta</taxon>
        <taxon>Magnoliopsida</taxon>
        <taxon>Liliopsida</taxon>
        <taxon>Poales</taxon>
        <taxon>Poaceae</taxon>
        <taxon>PACMAD clade</taxon>
        <taxon>Panicoideae</taxon>
        <taxon>Panicodae</taxon>
        <taxon>Paniceae</taxon>
        <taxon>Anthephorinae</taxon>
        <taxon>Digitaria</taxon>
    </lineage>
</organism>
<dbReference type="InterPro" id="IPR053781">
    <property type="entry name" value="F-box_AtFBL13-like"/>
</dbReference>
<dbReference type="Gene3D" id="3.80.10.10">
    <property type="entry name" value="Ribonuclease Inhibitor"/>
    <property type="match status" value="1"/>
</dbReference>
<reference evidence="2" key="1">
    <citation type="submission" date="2020-07" db="EMBL/GenBank/DDBJ databases">
        <title>Genome sequence and genetic diversity analysis of an under-domesticated orphan crop, white fonio (Digitaria exilis).</title>
        <authorList>
            <person name="Bennetzen J.L."/>
            <person name="Chen S."/>
            <person name="Ma X."/>
            <person name="Wang X."/>
            <person name="Yssel A.E.J."/>
            <person name="Chaluvadi S.R."/>
            <person name="Johnson M."/>
            <person name="Gangashetty P."/>
            <person name="Hamidou F."/>
            <person name="Sanogo M.D."/>
            <person name="Zwaenepoel A."/>
            <person name="Wallace J."/>
            <person name="Van De Peer Y."/>
            <person name="Van Deynze A."/>
        </authorList>
    </citation>
    <scope>NUCLEOTIDE SEQUENCE</scope>
    <source>
        <tissue evidence="2">Leaves</tissue>
    </source>
</reference>
<dbReference type="AlphaFoldDB" id="A0A835FFF9"/>
<dbReference type="Pfam" id="PF24758">
    <property type="entry name" value="LRR_At5g56370"/>
    <property type="match status" value="1"/>
</dbReference>
<comment type="caution">
    <text evidence="2">The sequence shown here is derived from an EMBL/GenBank/DDBJ whole genome shotgun (WGS) entry which is preliminary data.</text>
</comment>
<accession>A0A835FFF9</accession>
<dbReference type="InterPro" id="IPR055411">
    <property type="entry name" value="LRR_FXL15/At3g58940/PEG3-like"/>
</dbReference>
<dbReference type="Pfam" id="PF00646">
    <property type="entry name" value="F-box"/>
    <property type="match status" value="1"/>
</dbReference>
<dbReference type="PROSITE" id="PS50181">
    <property type="entry name" value="FBOX"/>
    <property type="match status" value="1"/>
</dbReference>
<dbReference type="EMBL" id="JACEFO010000970">
    <property type="protein sequence ID" value="KAF8751311.1"/>
    <property type="molecule type" value="Genomic_DNA"/>
</dbReference>
<dbReference type="SUPFAM" id="SSF52047">
    <property type="entry name" value="RNI-like"/>
    <property type="match status" value="1"/>
</dbReference>
<dbReference type="OrthoDB" id="693880at2759"/>
<feature type="domain" description="F-box" evidence="1">
    <location>
        <begin position="4"/>
        <end position="57"/>
    </location>
</feature>
<protein>
    <recommendedName>
        <fullName evidence="1">F-box domain-containing protein</fullName>
    </recommendedName>
</protein>
<name>A0A835FFF9_9POAL</name>
<dbReference type="Proteomes" id="UP000636709">
    <property type="component" value="Unassembled WGS sequence"/>
</dbReference>
<evidence type="ECO:0000313" key="3">
    <source>
        <dbReference type="Proteomes" id="UP000636709"/>
    </source>
</evidence>
<evidence type="ECO:0000313" key="2">
    <source>
        <dbReference type="EMBL" id="KAF8751311.1"/>
    </source>
</evidence>
<dbReference type="CDD" id="cd22160">
    <property type="entry name" value="F-box_AtFBL13-like"/>
    <property type="match status" value="1"/>
</dbReference>
<proteinExistence type="predicted"/>
<dbReference type="InterPro" id="IPR036047">
    <property type="entry name" value="F-box-like_dom_sf"/>
</dbReference>